<protein>
    <submittedName>
        <fullName evidence="2">Transcriptional regulator</fullName>
    </submittedName>
</protein>
<reference evidence="2 3" key="1">
    <citation type="submission" date="2021-01" db="EMBL/GenBank/DDBJ databases">
        <title>Whole genome shotgun sequence of Actinoplanes couchii NBRC 106145.</title>
        <authorList>
            <person name="Komaki H."/>
            <person name="Tamura T."/>
        </authorList>
    </citation>
    <scope>NUCLEOTIDE SEQUENCE [LARGE SCALE GENOMIC DNA]</scope>
    <source>
        <strain evidence="2 3">NBRC 106145</strain>
    </source>
</reference>
<sequence>MAGMANGDRPEFADYLRYRRAAMTVPGGGRSSRRRVPGLRRQEIAESAGISVEYYTRLEQGRAPSPSRDVLTALAGAFELSAAERNHLFRLAGETPPELESPDAVIRPGLARLLRGLDDTMPVTVHDGRLDLLAVNAAAAELLKPLKTAGRYERNIVYQIFTAEALPELIGDDGAKQLTRIAAAELRSALSRYPGDGYLRSLRAELMATSATFRDRFERGEVGATRSAVKRMRHPTRGWTTFDIEMLHDPERDHWLMLYSFRDDI</sequence>
<dbReference type="EMBL" id="BOMG01000115">
    <property type="protein sequence ID" value="GID60862.1"/>
    <property type="molecule type" value="Genomic_DNA"/>
</dbReference>
<dbReference type="InterPro" id="IPR001387">
    <property type="entry name" value="Cro/C1-type_HTH"/>
</dbReference>
<dbReference type="InterPro" id="IPR041413">
    <property type="entry name" value="MLTR_LBD"/>
</dbReference>
<keyword evidence="3" id="KW-1185">Reference proteome</keyword>
<dbReference type="PANTHER" id="PTHR35010:SF2">
    <property type="entry name" value="BLL4672 PROTEIN"/>
    <property type="match status" value="1"/>
</dbReference>
<dbReference type="Gene3D" id="3.30.450.180">
    <property type="match status" value="1"/>
</dbReference>
<dbReference type="PROSITE" id="PS50943">
    <property type="entry name" value="HTH_CROC1"/>
    <property type="match status" value="1"/>
</dbReference>
<dbReference type="Proteomes" id="UP000612282">
    <property type="component" value="Unassembled WGS sequence"/>
</dbReference>
<dbReference type="PANTHER" id="PTHR35010">
    <property type="entry name" value="BLL4672 PROTEIN-RELATED"/>
    <property type="match status" value="1"/>
</dbReference>
<evidence type="ECO:0000313" key="3">
    <source>
        <dbReference type="Proteomes" id="UP000612282"/>
    </source>
</evidence>
<dbReference type="CDD" id="cd00093">
    <property type="entry name" value="HTH_XRE"/>
    <property type="match status" value="1"/>
</dbReference>
<dbReference type="SMART" id="SM00530">
    <property type="entry name" value="HTH_XRE"/>
    <property type="match status" value="1"/>
</dbReference>
<dbReference type="InterPro" id="IPR010982">
    <property type="entry name" value="Lambda_DNA-bd_dom_sf"/>
</dbReference>
<evidence type="ECO:0000313" key="2">
    <source>
        <dbReference type="EMBL" id="GID60862.1"/>
    </source>
</evidence>
<dbReference type="SUPFAM" id="SSF47413">
    <property type="entry name" value="lambda repressor-like DNA-binding domains"/>
    <property type="match status" value="1"/>
</dbReference>
<dbReference type="Gene3D" id="1.10.260.40">
    <property type="entry name" value="lambda repressor-like DNA-binding domains"/>
    <property type="match status" value="1"/>
</dbReference>
<name>A0ABQ3XR36_9ACTN</name>
<accession>A0ABQ3XR36</accession>
<proteinExistence type="predicted"/>
<organism evidence="2 3">
    <name type="scientific">Actinoplanes couchii</name>
    <dbReference type="NCBI Taxonomy" id="403638"/>
    <lineage>
        <taxon>Bacteria</taxon>
        <taxon>Bacillati</taxon>
        <taxon>Actinomycetota</taxon>
        <taxon>Actinomycetes</taxon>
        <taxon>Micromonosporales</taxon>
        <taxon>Micromonosporaceae</taxon>
        <taxon>Actinoplanes</taxon>
    </lineage>
</organism>
<feature type="domain" description="HTH cro/C1-type" evidence="1">
    <location>
        <begin position="38"/>
        <end position="85"/>
    </location>
</feature>
<evidence type="ECO:0000259" key="1">
    <source>
        <dbReference type="PROSITE" id="PS50943"/>
    </source>
</evidence>
<comment type="caution">
    <text evidence="2">The sequence shown here is derived from an EMBL/GenBank/DDBJ whole genome shotgun (WGS) entry which is preliminary data.</text>
</comment>
<gene>
    <name evidence="2" type="ORF">Aco03nite_092660</name>
</gene>
<dbReference type="Pfam" id="PF13560">
    <property type="entry name" value="HTH_31"/>
    <property type="match status" value="1"/>
</dbReference>
<dbReference type="Pfam" id="PF17765">
    <property type="entry name" value="MLTR_LBD"/>
    <property type="match status" value="1"/>
</dbReference>